<gene>
    <name evidence="1" type="ORF">V6N12_046832</name>
</gene>
<name>A0ABR1ZZ42_9ROSI</name>
<evidence type="ECO:0000313" key="2">
    <source>
        <dbReference type="Proteomes" id="UP001472677"/>
    </source>
</evidence>
<accession>A0ABR1ZZ42</accession>
<dbReference type="EMBL" id="JBBPBM010001228">
    <property type="protein sequence ID" value="KAK8485967.1"/>
    <property type="molecule type" value="Genomic_DNA"/>
</dbReference>
<protein>
    <submittedName>
        <fullName evidence="1">Uncharacterized protein</fullName>
    </submittedName>
</protein>
<dbReference type="Proteomes" id="UP001472677">
    <property type="component" value="Unassembled WGS sequence"/>
</dbReference>
<keyword evidence="2" id="KW-1185">Reference proteome</keyword>
<proteinExistence type="predicted"/>
<sequence length="96" mass="10837">MYPKKQLIASLALHKTTLLVNDDALLAAESISHPLQCWVHTKAPHYITFDCTAQQIYAVGKWPSPVTTVVQPSEYTHQPLDSLKVVQPSDIRYHLK</sequence>
<evidence type="ECO:0000313" key="1">
    <source>
        <dbReference type="EMBL" id="KAK8485967.1"/>
    </source>
</evidence>
<reference evidence="1 2" key="1">
    <citation type="journal article" date="2024" name="G3 (Bethesda)">
        <title>Genome assembly of Hibiscus sabdariffa L. provides insights into metabolisms of medicinal natural products.</title>
        <authorList>
            <person name="Kim T."/>
        </authorList>
    </citation>
    <scope>NUCLEOTIDE SEQUENCE [LARGE SCALE GENOMIC DNA]</scope>
    <source>
        <strain evidence="1">TK-2024</strain>
        <tissue evidence="1">Old leaves</tissue>
    </source>
</reference>
<organism evidence="1 2">
    <name type="scientific">Hibiscus sabdariffa</name>
    <name type="common">roselle</name>
    <dbReference type="NCBI Taxonomy" id="183260"/>
    <lineage>
        <taxon>Eukaryota</taxon>
        <taxon>Viridiplantae</taxon>
        <taxon>Streptophyta</taxon>
        <taxon>Embryophyta</taxon>
        <taxon>Tracheophyta</taxon>
        <taxon>Spermatophyta</taxon>
        <taxon>Magnoliopsida</taxon>
        <taxon>eudicotyledons</taxon>
        <taxon>Gunneridae</taxon>
        <taxon>Pentapetalae</taxon>
        <taxon>rosids</taxon>
        <taxon>malvids</taxon>
        <taxon>Malvales</taxon>
        <taxon>Malvaceae</taxon>
        <taxon>Malvoideae</taxon>
        <taxon>Hibiscus</taxon>
    </lineage>
</organism>
<comment type="caution">
    <text evidence="1">The sequence shown here is derived from an EMBL/GenBank/DDBJ whole genome shotgun (WGS) entry which is preliminary data.</text>
</comment>